<dbReference type="AlphaFoldDB" id="A0A6C0JI28"/>
<accession>A0A6C0JI28</accession>
<protein>
    <submittedName>
        <fullName evidence="1">Uncharacterized protein</fullName>
    </submittedName>
</protein>
<name>A0A6C0JI28_9ZZZZ</name>
<evidence type="ECO:0000313" key="1">
    <source>
        <dbReference type="EMBL" id="QHU04661.1"/>
    </source>
</evidence>
<sequence length="461" mass="52583">MDFQLPPKREVGATNTTIFLNKTTMDPVIVAPPRRRTCGLCSTQGHDRRHCRAADLYRAAHPEVTDADLDRHRAGIRALVAAGLPPIPPPLPQVRCIMNRDHAHWGDRFQCRNMSTPGGQYCARCDAVRPRPDLPPEQRCRTPRCECIVADHGFCKRHLAQFIMRRKAAYVNTTWLRAIDRMEIDPTQWPQIVQEWADHQPPTELMGPAIWWRHQIRGLRIRLAGEYFIRDLWNQDHPNDPMDVNGIIDWHFNRQRAAAPRHPPGSLAAFVADTQNVHTGVVSNQTHEGMKKLLAIPVKSGQVGRSITFATQVLDLSVQLKWVTAQVSTRILADFNHWYGTRTCRATDDWLYKRIFDGLYTTICQNPKKEVRLELYKRLFEEMKDSLGMCCDGHITRLVNVLVGFDDAFAPELTTAEKVQNLFAALSAKESSLLEKVAEGVRGLRAFGVPEDEWEPWIDAL</sequence>
<dbReference type="EMBL" id="MN740403">
    <property type="protein sequence ID" value="QHU04661.1"/>
    <property type="molecule type" value="Genomic_DNA"/>
</dbReference>
<reference evidence="1" key="1">
    <citation type="journal article" date="2020" name="Nature">
        <title>Giant virus diversity and host interactions through global metagenomics.</title>
        <authorList>
            <person name="Schulz F."/>
            <person name="Roux S."/>
            <person name="Paez-Espino D."/>
            <person name="Jungbluth S."/>
            <person name="Walsh D.A."/>
            <person name="Denef V.J."/>
            <person name="McMahon K.D."/>
            <person name="Konstantinidis K.T."/>
            <person name="Eloe-Fadrosh E.A."/>
            <person name="Kyrpides N.C."/>
            <person name="Woyke T."/>
        </authorList>
    </citation>
    <scope>NUCLEOTIDE SEQUENCE</scope>
    <source>
        <strain evidence="1">GVMAG-M-3300027708-51</strain>
    </source>
</reference>
<proteinExistence type="predicted"/>
<organism evidence="1">
    <name type="scientific">viral metagenome</name>
    <dbReference type="NCBI Taxonomy" id="1070528"/>
    <lineage>
        <taxon>unclassified sequences</taxon>
        <taxon>metagenomes</taxon>
        <taxon>organismal metagenomes</taxon>
    </lineage>
</organism>